<keyword evidence="5" id="KW-0418">Kinase</keyword>
<dbReference type="EMBL" id="BEYU01000515">
    <property type="protein sequence ID" value="GBG35243.1"/>
    <property type="molecule type" value="Genomic_DNA"/>
</dbReference>
<comment type="caution">
    <text evidence="5">The sequence shown here is derived from an EMBL/GenBank/DDBJ whole genome shotgun (WGS) entry which is preliminary data.</text>
</comment>
<dbReference type="GO" id="GO:0000166">
    <property type="term" value="F:nucleotide binding"/>
    <property type="evidence" value="ECO:0007669"/>
    <property type="project" value="UniProtKB-KW"/>
</dbReference>
<dbReference type="InterPro" id="IPR027417">
    <property type="entry name" value="P-loop_NTPase"/>
</dbReference>
<keyword evidence="6" id="KW-1185">Reference proteome</keyword>
<protein>
    <submittedName>
        <fullName evidence="5">Leucine-rich repeat serine/threonine-protein kinase 1</fullName>
    </submittedName>
</protein>
<evidence type="ECO:0000256" key="1">
    <source>
        <dbReference type="ARBA" id="ARBA00022737"/>
    </source>
</evidence>
<dbReference type="Pfam" id="PF08477">
    <property type="entry name" value="Roc"/>
    <property type="match status" value="1"/>
</dbReference>
<dbReference type="InterPro" id="IPR020859">
    <property type="entry name" value="ROC"/>
</dbReference>
<gene>
    <name evidence="5" type="ORF">FCC1311_114662</name>
</gene>
<keyword evidence="5" id="KW-0808">Transferase</keyword>
<dbReference type="OrthoDB" id="10252328at2759"/>
<feature type="domain" description="Roc" evidence="4">
    <location>
        <begin position="24"/>
        <end position="364"/>
    </location>
</feature>
<evidence type="ECO:0000313" key="5">
    <source>
        <dbReference type="EMBL" id="GBG35243.1"/>
    </source>
</evidence>
<evidence type="ECO:0000259" key="4">
    <source>
        <dbReference type="PROSITE" id="PS51424"/>
    </source>
</evidence>
<keyword evidence="2" id="KW-0547">Nucleotide-binding</keyword>
<sequence>MFHPPQRHDDAWLEAIKAAIDEGDEHAWGRAKLMVVGRGAAGKTSTVRSLLGQTPVMEHNSTEVADLLLTNAQHWQPLSSDHGEFDAQARYAALRRLQDAPARESLKRKSLARRVSEDLRRLQNAPERKSLKRKSLGRRVSEAAQSLLSAATGGRLSASKSSPQLEATAATAPAVPESPSPKALVDEEELTRKFALRDEDQAVLQGAAQAEARDVSFTIWDYGGQKVFYALHHIFLTDKGLYLVVFDMREIVGKENFRDTLTLEEYQKLSTQAEAIEFLRFWLHSIRLHAPEAPVLMIGTFLDQVTQLREVNRVLREQVSATALKHLVKPPKRGHLFFAIDNSSIDENRAVELRTAIASVASEQRYVREQVPL</sequence>
<dbReference type="AlphaFoldDB" id="A0A2R5H2B5"/>
<accession>A0A2R5H2B5</accession>
<evidence type="ECO:0000313" key="6">
    <source>
        <dbReference type="Proteomes" id="UP000241890"/>
    </source>
</evidence>
<dbReference type="PROSITE" id="PS51424">
    <property type="entry name" value="ROC"/>
    <property type="match status" value="1"/>
</dbReference>
<dbReference type="SUPFAM" id="SSF52540">
    <property type="entry name" value="P-loop containing nucleoside triphosphate hydrolases"/>
    <property type="match status" value="1"/>
</dbReference>
<dbReference type="Proteomes" id="UP000241890">
    <property type="component" value="Unassembled WGS sequence"/>
</dbReference>
<dbReference type="InParanoid" id="A0A2R5H2B5"/>
<dbReference type="Gene3D" id="3.30.70.1390">
    <property type="entry name" value="ROC domain from the Parkinson's disease-associated leucine-rich repeat kinase 2"/>
    <property type="match status" value="1"/>
</dbReference>
<proteinExistence type="predicted"/>
<name>A0A2R5H2B5_9STRA</name>
<reference evidence="5 6" key="1">
    <citation type="submission" date="2017-12" db="EMBL/GenBank/DDBJ databases">
        <title>Sequencing, de novo assembly and annotation of complete genome of a new Thraustochytrid species, strain FCC1311.</title>
        <authorList>
            <person name="Sedici K."/>
            <person name="Godart F."/>
            <person name="Aiese Cigliano R."/>
            <person name="Sanseverino W."/>
            <person name="Barakat M."/>
            <person name="Ortet P."/>
            <person name="Marechal E."/>
            <person name="Cagnac O."/>
            <person name="Amato A."/>
        </authorList>
    </citation>
    <scope>NUCLEOTIDE SEQUENCE [LARGE SCALE GENOMIC DNA]</scope>
</reference>
<keyword evidence="1" id="KW-0677">Repeat</keyword>
<organism evidence="5 6">
    <name type="scientific">Hondaea fermentalgiana</name>
    <dbReference type="NCBI Taxonomy" id="2315210"/>
    <lineage>
        <taxon>Eukaryota</taxon>
        <taxon>Sar</taxon>
        <taxon>Stramenopiles</taxon>
        <taxon>Bigyra</taxon>
        <taxon>Labyrinthulomycetes</taxon>
        <taxon>Thraustochytrida</taxon>
        <taxon>Thraustochytriidae</taxon>
        <taxon>Hondaea</taxon>
    </lineage>
</organism>
<feature type="compositionally biased region" description="Basic and acidic residues" evidence="3">
    <location>
        <begin position="114"/>
        <end position="129"/>
    </location>
</feature>
<feature type="compositionally biased region" description="Low complexity" evidence="3">
    <location>
        <begin position="166"/>
        <end position="181"/>
    </location>
</feature>
<dbReference type="GO" id="GO:0016301">
    <property type="term" value="F:kinase activity"/>
    <property type="evidence" value="ECO:0007669"/>
    <property type="project" value="UniProtKB-KW"/>
</dbReference>
<feature type="region of interest" description="Disordered" evidence="3">
    <location>
        <begin position="152"/>
        <end position="182"/>
    </location>
</feature>
<dbReference type="Gene3D" id="3.40.50.300">
    <property type="entry name" value="P-loop containing nucleotide triphosphate hydrolases"/>
    <property type="match status" value="1"/>
</dbReference>
<evidence type="ECO:0000256" key="3">
    <source>
        <dbReference type="SAM" id="MobiDB-lite"/>
    </source>
</evidence>
<feature type="region of interest" description="Disordered" evidence="3">
    <location>
        <begin position="114"/>
        <end position="138"/>
    </location>
</feature>
<feature type="non-terminal residue" evidence="5">
    <location>
        <position position="373"/>
    </location>
</feature>
<evidence type="ECO:0000256" key="2">
    <source>
        <dbReference type="ARBA" id="ARBA00022741"/>
    </source>
</evidence>